<evidence type="ECO:0000313" key="2">
    <source>
        <dbReference type="Proteomes" id="UP001501772"/>
    </source>
</evidence>
<evidence type="ECO:0008006" key="3">
    <source>
        <dbReference type="Google" id="ProtNLM"/>
    </source>
</evidence>
<dbReference type="Proteomes" id="UP001501772">
    <property type="component" value="Unassembled WGS sequence"/>
</dbReference>
<organism evidence="1 2">
    <name type="scientific">Pedobacter jeongneungensis</name>
    <dbReference type="NCBI Taxonomy" id="947309"/>
    <lineage>
        <taxon>Bacteria</taxon>
        <taxon>Pseudomonadati</taxon>
        <taxon>Bacteroidota</taxon>
        <taxon>Sphingobacteriia</taxon>
        <taxon>Sphingobacteriales</taxon>
        <taxon>Sphingobacteriaceae</taxon>
        <taxon>Pedobacter</taxon>
    </lineage>
</organism>
<gene>
    <name evidence="1" type="ORF">GCM10022289_22300</name>
</gene>
<sequence>MQNAPCTLAPYRLGERVFSYYDYTGLMITPISRLNELIGDKLTKVKGLQEIYIQFNGKRTPIISL</sequence>
<accession>A0ABP8BDQ4</accession>
<name>A0ABP8BDQ4_9SPHI</name>
<proteinExistence type="predicted"/>
<protein>
    <recommendedName>
        <fullName evidence="3">YD repeat-containing protein</fullName>
    </recommendedName>
</protein>
<reference evidence="2" key="1">
    <citation type="journal article" date="2019" name="Int. J. Syst. Evol. Microbiol.">
        <title>The Global Catalogue of Microorganisms (GCM) 10K type strain sequencing project: providing services to taxonomists for standard genome sequencing and annotation.</title>
        <authorList>
            <consortium name="The Broad Institute Genomics Platform"/>
            <consortium name="The Broad Institute Genome Sequencing Center for Infectious Disease"/>
            <person name="Wu L."/>
            <person name="Ma J."/>
        </authorList>
    </citation>
    <scope>NUCLEOTIDE SEQUENCE [LARGE SCALE GENOMIC DNA]</scope>
    <source>
        <strain evidence="2">JCM 17626</strain>
    </source>
</reference>
<keyword evidence="2" id="KW-1185">Reference proteome</keyword>
<evidence type="ECO:0000313" key="1">
    <source>
        <dbReference type="EMBL" id="GAA4204420.1"/>
    </source>
</evidence>
<dbReference type="EMBL" id="BAABBY010000005">
    <property type="protein sequence ID" value="GAA4204420.1"/>
    <property type="molecule type" value="Genomic_DNA"/>
</dbReference>
<comment type="caution">
    <text evidence="1">The sequence shown here is derived from an EMBL/GenBank/DDBJ whole genome shotgun (WGS) entry which is preliminary data.</text>
</comment>